<keyword evidence="3" id="KW-0378">Hydrolase</keyword>
<evidence type="ECO:0000256" key="6">
    <source>
        <dbReference type="ARBA" id="ARBA00023157"/>
    </source>
</evidence>
<dbReference type="InterPro" id="IPR039417">
    <property type="entry name" value="Peptidase_C1A_papain-like"/>
</dbReference>
<evidence type="ECO:0000313" key="10">
    <source>
        <dbReference type="EMBL" id="CAI9599552.1"/>
    </source>
</evidence>
<reference evidence="10" key="1">
    <citation type="submission" date="2023-05" db="EMBL/GenBank/DDBJ databases">
        <authorList>
            <person name="Stuckert A."/>
        </authorList>
    </citation>
    <scope>NUCLEOTIDE SEQUENCE</scope>
</reference>
<dbReference type="InterPro" id="IPR013201">
    <property type="entry name" value="Prot_inhib_I29"/>
</dbReference>
<dbReference type="InterPro" id="IPR013128">
    <property type="entry name" value="Peptidase_C1A"/>
</dbReference>
<dbReference type="Pfam" id="PF00112">
    <property type="entry name" value="Peptidase_C1"/>
    <property type="match status" value="1"/>
</dbReference>
<dbReference type="Gene3D" id="3.90.70.10">
    <property type="entry name" value="Cysteine proteinases"/>
    <property type="match status" value="1"/>
</dbReference>
<organism evidence="10 11">
    <name type="scientific">Staurois parvus</name>
    <dbReference type="NCBI Taxonomy" id="386267"/>
    <lineage>
        <taxon>Eukaryota</taxon>
        <taxon>Metazoa</taxon>
        <taxon>Chordata</taxon>
        <taxon>Craniata</taxon>
        <taxon>Vertebrata</taxon>
        <taxon>Euteleostomi</taxon>
        <taxon>Amphibia</taxon>
        <taxon>Batrachia</taxon>
        <taxon>Anura</taxon>
        <taxon>Neobatrachia</taxon>
        <taxon>Ranoidea</taxon>
        <taxon>Ranidae</taxon>
        <taxon>Staurois</taxon>
    </lineage>
</organism>
<accession>A0ABN9FRW5</accession>
<name>A0ABN9FRW5_9NEOB</name>
<dbReference type="Gene3D" id="1.10.287.2250">
    <property type="match status" value="1"/>
</dbReference>
<dbReference type="SUPFAM" id="SSF54001">
    <property type="entry name" value="Cysteine proteinases"/>
    <property type="match status" value="1"/>
</dbReference>
<evidence type="ECO:0000256" key="5">
    <source>
        <dbReference type="ARBA" id="ARBA00023145"/>
    </source>
</evidence>
<dbReference type="Pfam" id="PF08246">
    <property type="entry name" value="Inhibitor_I29"/>
    <property type="match status" value="1"/>
</dbReference>
<protein>
    <recommendedName>
        <fullName evidence="12">Cathepsin S</fullName>
    </recommendedName>
</protein>
<feature type="signal peptide" evidence="7">
    <location>
        <begin position="1"/>
        <end position="20"/>
    </location>
</feature>
<dbReference type="PROSITE" id="PS00139">
    <property type="entry name" value="THIOL_PROTEASE_CYS"/>
    <property type="match status" value="1"/>
</dbReference>
<keyword evidence="11" id="KW-1185">Reference proteome</keyword>
<comment type="similarity">
    <text evidence="1">Belongs to the peptidase C1 family.</text>
</comment>
<dbReference type="SMART" id="SM00645">
    <property type="entry name" value="Pept_C1"/>
    <property type="match status" value="1"/>
</dbReference>
<keyword evidence="6" id="KW-1015">Disulfide bond</keyword>
<dbReference type="InterPro" id="IPR038765">
    <property type="entry name" value="Papain-like_cys_pep_sf"/>
</dbReference>
<feature type="domain" description="Peptidase C1A papain C-terminal" evidence="8">
    <location>
        <begin position="118"/>
        <end position="214"/>
    </location>
</feature>
<sequence>MGPPVTRLACLLIIIMSVHGGPDSTLDDHWMLWTTKHEKVYMNEMEEMKRRMIWEDTLKFVTTHNLEYGLGLHTYEVGMNNLADMTSEEVVATMMGVMAPDITELNSTSGVDEWDVKVPNSIDWRTKRCVTKVKNQGSCGSCWAFSTTGSLECQMKLKTGKLQSLSEQQLVDCSGKYGNNGCKGGNKEKAFNYIKDHGLGTGILISIPRKARHLHLCS</sequence>
<evidence type="ECO:0000256" key="2">
    <source>
        <dbReference type="ARBA" id="ARBA00022670"/>
    </source>
</evidence>
<keyword evidence="7" id="KW-0732">Signal</keyword>
<dbReference type="CDD" id="cd02248">
    <property type="entry name" value="Peptidase_C1A"/>
    <property type="match status" value="1"/>
</dbReference>
<dbReference type="InterPro" id="IPR000668">
    <property type="entry name" value="Peptidase_C1A_C"/>
</dbReference>
<evidence type="ECO:0000256" key="3">
    <source>
        <dbReference type="ARBA" id="ARBA00022801"/>
    </source>
</evidence>
<dbReference type="InterPro" id="IPR000169">
    <property type="entry name" value="Pept_cys_AS"/>
</dbReference>
<evidence type="ECO:0000256" key="1">
    <source>
        <dbReference type="ARBA" id="ARBA00008455"/>
    </source>
</evidence>
<keyword evidence="2" id="KW-0645">Protease</keyword>
<evidence type="ECO:0000259" key="8">
    <source>
        <dbReference type="SMART" id="SM00645"/>
    </source>
</evidence>
<comment type="caution">
    <text evidence="10">The sequence shown here is derived from an EMBL/GenBank/DDBJ whole genome shotgun (WGS) entry which is preliminary data.</text>
</comment>
<feature type="domain" description="Cathepsin propeptide inhibitor" evidence="9">
    <location>
        <begin position="30"/>
        <end position="90"/>
    </location>
</feature>
<keyword evidence="5" id="KW-0865">Zymogen</keyword>
<feature type="chain" id="PRO_5047046860" description="Cathepsin S" evidence="7">
    <location>
        <begin position="21"/>
        <end position="218"/>
    </location>
</feature>
<dbReference type="EMBL" id="CATNWA010017318">
    <property type="protein sequence ID" value="CAI9599552.1"/>
    <property type="molecule type" value="Genomic_DNA"/>
</dbReference>
<evidence type="ECO:0000256" key="7">
    <source>
        <dbReference type="SAM" id="SignalP"/>
    </source>
</evidence>
<proteinExistence type="inferred from homology"/>
<dbReference type="PANTHER" id="PTHR12411">
    <property type="entry name" value="CYSTEINE PROTEASE FAMILY C1-RELATED"/>
    <property type="match status" value="1"/>
</dbReference>
<evidence type="ECO:0008006" key="12">
    <source>
        <dbReference type="Google" id="ProtNLM"/>
    </source>
</evidence>
<dbReference type="Proteomes" id="UP001162483">
    <property type="component" value="Unassembled WGS sequence"/>
</dbReference>
<evidence type="ECO:0000313" key="11">
    <source>
        <dbReference type="Proteomes" id="UP001162483"/>
    </source>
</evidence>
<evidence type="ECO:0000259" key="9">
    <source>
        <dbReference type="SMART" id="SM00848"/>
    </source>
</evidence>
<dbReference type="SMART" id="SM00848">
    <property type="entry name" value="Inhibitor_I29"/>
    <property type="match status" value="1"/>
</dbReference>
<keyword evidence="4" id="KW-0788">Thiol protease</keyword>
<gene>
    <name evidence="10" type="ORF">SPARVUS_LOCUS12614372</name>
</gene>
<evidence type="ECO:0000256" key="4">
    <source>
        <dbReference type="ARBA" id="ARBA00022807"/>
    </source>
</evidence>